<name>A0A845QSW3_9CLOT</name>
<keyword evidence="3" id="KW-1185">Reference proteome</keyword>
<evidence type="ECO:0000256" key="1">
    <source>
        <dbReference type="SAM" id="Phobius"/>
    </source>
</evidence>
<evidence type="ECO:0000313" key="2">
    <source>
        <dbReference type="EMBL" id="NBI05291.1"/>
    </source>
</evidence>
<proteinExistence type="predicted"/>
<accession>A0A845QSW3</accession>
<protein>
    <submittedName>
        <fullName evidence="2">Uncharacterized protein</fullName>
    </submittedName>
</protein>
<sequence>MTNIINFFAFIGLLIIVLFIVTLITFYFFRKRKLDKIKIIEYIHEEEKAFSTYNINEAIFKGKKIKYTISLLQELEKENLIINITTNNIKENSIWKYKKCR</sequence>
<keyword evidence="1" id="KW-0472">Membrane</keyword>
<dbReference type="AlphaFoldDB" id="A0A845QSW3"/>
<comment type="caution">
    <text evidence="2">The sequence shown here is derived from an EMBL/GenBank/DDBJ whole genome shotgun (WGS) entry which is preliminary data.</text>
</comment>
<dbReference type="EMBL" id="QXXA01000001">
    <property type="protein sequence ID" value="NBI05291.1"/>
    <property type="molecule type" value="Genomic_DNA"/>
</dbReference>
<dbReference type="Proteomes" id="UP000467132">
    <property type="component" value="Unassembled WGS sequence"/>
</dbReference>
<keyword evidence="1" id="KW-0812">Transmembrane</keyword>
<feature type="transmembrane region" description="Helical" evidence="1">
    <location>
        <begin position="6"/>
        <end position="29"/>
    </location>
</feature>
<reference evidence="2 3" key="1">
    <citation type="submission" date="2018-08" db="EMBL/GenBank/DDBJ databases">
        <title>Murine metabolic-syndrome-specific gut microbial biobank.</title>
        <authorList>
            <person name="Liu C."/>
        </authorList>
    </citation>
    <scope>NUCLEOTIDE SEQUENCE [LARGE SCALE GENOMIC DNA]</scope>
    <source>
        <strain evidence="2 3">583</strain>
    </source>
</reference>
<keyword evidence="1" id="KW-1133">Transmembrane helix</keyword>
<dbReference type="RefSeq" id="WP_160195809.1">
    <property type="nucleotide sequence ID" value="NZ_QXXA01000001.1"/>
</dbReference>
<gene>
    <name evidence="2" type="ORF">D3Z33_00290</name>
</gene>
<evidence type="ECO:0000313" key="3">
    <source>
        <dbReference type="Proteomes" id="UP000467132"/>
    </source>
</evidence>
<organism evidence="2 3">
    <name type="scientific">Senegalia massiliensis</name>
    <dbReference type="NCBI Taxonomy" id="1720316"/>
    <lineage>
        <taxon>Bacteria</taxon>
        <taxon>Bacillati</taxon>
        <taxon>Bacillota</taxon>
        <taxon>Clostridia</taxon>
        <taxon>Eubacteriales</taxon>
        <taxon>Clostridiaceae</taxon>
        <taxon>Senegalia</taxon>
    </lineage>
</organism>